<proteinExistence type="inferred from homology"/>
<evidence type="ECO:0000256" key="9">
    <source>
        <dbReference type="ARBA" id="ARBA00022840"/>
    </source>
</evidence>
<feature type="binding site" evidence="11">
    <location>
        <position position="148"/>
    </location>
    <ligand>
        <name>substrate</name>
    </ligand>
</feature>
<keyword evidence="8 11" id="KW-0418">Kinase</keyword>
<comment type="pathway">
    <text evidence="2 11">Carbohydrate degradation; glycolysis; pyruvate from D-glyceraldehyde 3-phosphate: step 2/5.</text>
</comment>
<comment type="subunit">
    <text evidence="11">Monomer.</text>
</comment>
<evidence type="ECO:0000256" key="11">
    <source>
        <dbReference type="HAMAP-Rule" id="MF_00145"/>
    </source>
</evidence>
<keyword evidence="16" id="KW-1185">Reference proteome</keyword>
<dbReference type="InterPro" id="IPR015824">
    <property type="entry name" value="Phosphoglycerate_kinase_N"/>
</dbReference>
<comment type="subcellular location">
    <subcellularLocation>
        <location evidence="11">Cytoplasm</location>
    </subcellularLocation>
</comment>
<feature type="binding site" evidence="11 12">
    <location>
        <begin position="58"/>
        <end position="61"/>
    </location>
    <ligand>
        <name>substrate</name>
    </ligand>
</feature>
<feature type="binding site" evidence="12">
    <location>
        <position position="115"/>
    </location>
    <ligand>
        <name>(2R)-3-phosphoglycerate</name>
        <dbReference type="ChEBI" id="CHEBI:58272"/>
    </ligand>
</feature>
<evidence type="ECO:0000256" key="4">
    <source>
        <dbReference type="ARBA" id="ARBA00013061"/>
    </source>
</evidence>
<feature type="binding site" evidence="11 13">
    <location>
        <position position="292"/>
    </location>
    <ligand>
        <name>ATP</name>
        <dbReference type="ChEBI" id="CHEBI:30616"/>
    </ligand>
</feature>
<comment type="similarity">
    <text evidence="3 11 14">Belongs to the phosphoglycerate kinase family.</text>
</comment>
<dbReference type="CDD" id="cd00318">
    <property type="entry name" value="Phosphoglycerate_kinase"/>
    <property type="match status" value="1"/>
</dbReference>
<sequence length="399" mass="42601">MKTLDQYNFAGKRAVVRVDFNVPLDKDFAITDDTRIRAATPTIKKILADGGSVVLLSHLGRPKGGPEDKFSLKHIVSRLSQEYGQQVQFAEDALQAEEQAKNLQPGQVLLVENVRFYKEEEKGDADFAAKLAKLGDVYVNDAFGTAHRRHASTAVMAESFVPADRVGGYLLLSELDNAKKVLEQAERPFTAIMGGAKISDKILIIEKLLDKVDNLLIGGGMAYTFAKAQGGSIGSSLLEEDKMPLALELIEKAKAKGVNLLLPTDSLIADKFANDAETKVAANDQIPDGWLGLDLGPDSIKAFTEVVRNSKTILWNGPMGVFELPTFAKGTTAVAQAIADATRESGAFSLIGGGDSAAAVNQLGFADQVSYISTGGGALLEYMEGKELPGVAALEAEQA</sequence>
<keyword evidence="9 11" id="KW-0067">ATP-binding</keyword>
<evidence type="ECO:0000256" key="1">
    <source>
        <dbReference type="ARBA" id="ARBA00000642"/>
    </source>
</evidence>
<evidence type="ECO:0000256" key="10">
    <source>
        <dbReference type="ARBA" id="ARBA00023152"/>
    </source>
</evidence>
<feature type="binding site" evidence="12">
    <location>
        <position position="35"/>
    </location>
    <ligand>
        <name>(2R)-3-phosphoglycerate</name>
        <dbReference type="ChEBI" id="CHEBI:58272"/>
    </ligand>
</feature>
<dbReference type="PANTHER" id="PTHR11406">
    <property type="entry name" value="PHOSPHOGLYCERATE KINASE"/>
    <property type="match status" value="1"/>
</dbReference>
<name>A0A1H3DQZ2_9BACT</name>
<dbReference type="InterPro" id="IPR036043">
    <property type="entry name" value="Phosphoglycerate_kinase_sf"/>
</dbReference>
<evidence type="ECO:0000256" key="3">
    <source>
        <dbReference type="ARBA" id="ARBA00008982"/>
    </source>
</evidence>
<dbReference type="PIRSF" id="PIRSF000724">
    <property type="entry name" value="Pgk"/>
    <property type="match status" value="1"/>
</dbReference>
<evidence type="ECO:0000256" key="2">
    <source>
        <dbReference type="ARBA" id="ARBA00004838"/>
    </source>
</evidence>
<feature type="binding site" evidence="11 12">
    <location>
        <begin position="19"/>
        <end position="21"/>
    </location>
    <ligand>
        <name>substrate</name>
    </ligand>
</feature>
<dbReference type="Proteomes" id="UP000199249">
    <property type="component" value="Unassembled WGS sequence"/>
</dbReference>
<keyword evidence="11" id="KW-0963">Cytoplasm</keyword>
<dbReference type="FunFam" id="3.40.50.1260:FF:000006">
    <property type="entry name" value="Phosphoglycerate kinase"/>
    <property type="match status" value="1"/>
</dbReference>
<evidence type="ECO:0000256" key="7">
    <source>
        <dbReference type="ARBA" id="ARBA00022741"/>
    </source>
</evidence>
<feature type="binding site" evidence="11 13">
    <location>
        <begin position="353"/>
        <end position="356"/>
    </location>
    <ligand>
        <name>ATP</name>
        <dbReference type="ChEBI" id="CHEBI:30616"/>
    </ligand>
</feature>
<reference evidence="16" key="1">
    <citation type="submission" date="2016-10" db="EMBL/GenBank/DDBJ databases">
        <authorList>
            <person name="Varghese N."/>
            <person name="Submissions S."/>
        </authorList>
    </citation>
    <scope>NUCLEOTIDE SEQUENCE [LARGE SCALE GENOMIC DNA]</scope>
    <source>
        <strain evidence="16">CGMCC 1.8975</strain>
    </source>
</reference>
<evidence type="ECO:0000313" key="15">
    <source>
        <dbReference type="EMBL" id="SDX68518.1"/>
    </source>
</evidence>
<keyword evidence="6 11" id="KW-0808">Transferase</keyword>
<accession>A0A1H3DQZ2</accession>
<dbReference type="GO" id="GO:0006096">
    <property type="term" value="P:glycolytic process"/>
    <property type="evidence" value="ECO:0007669"/>
    <property type="project" value="UniProtKB-UniRule"/>
</dbReference>
<dbReference type="Pfam" id="PF00162">
    <property type="entry name" value="PGK"/>
    <property type="match status" value="1"/>
</dbReference>
<dbReference type="GO" id="GO:0005524">
    <property type="term" value="F:ATP binding"/>
    <property type="evidence" value="ECO:0007669"/>
    <property type="project" value="UniProtKB-KW"/>
</dbReference>
<evidence type="ECO:0000256" key="13">
    <source>
        <dbReference type="PIRSR" id="PIRSR000724-2"/>
    </source>
</evidence>
<dbReference type="UniPathway" id="UPA00109">
    <property type="reaction ID" value="UER00185"/>
</dbReference>
<protein>
    <recommendedName>
        <fullName evidence="5 11">Phosphoglycerate kinase</fullName>
        <ecNumber evidence="4 11">2.7.2.3</ecNumber>
    </recommendedName>
</protein>
<evidence type="ECO:0000256" key="5">
    <source>
        <dbReference type="ARBA" id="ARBA00016471"/>
    </source>
</evidence>
<dbReference type="GO" id="GO:0043531">
    <property type="term" value="F:ADP binding"/>
    <property type="evidence" value="ECO:0007669"/>
    <property type="project" value="TreeGrafter"/>
</dbReference>
<dbReference type="GO" id="GO:0005829">
    <property type="term" value="C:cytosol"/>
    <property type="evidence" value="ECO:0007669"/>
    <property type="project" value="TreeGrafter"/>
</dbReference>
<evidence type="ECO:0000256" key="14">
    <source>
        <dbReference type="RuleBase" id="RU000532"/>
    </source>
</evidence>
<dbReference type="PANTHER" id="PTHR11406:SF23">
    <property type="entry name" value="PHOSPHOGLYCERATE KINASE 1, CHLOROPLASTIC-RELATED"/>
    <property type="match status" value="1"/>
</dbReference>
<dbReference type="GO" id="GO:0004618">
    <property type="term" value="F:phosphoglycerate kinase activity"/>
    <property type="evidence" value="ECO:0007669"/>
    <property type="project" value="UniProtKB-UniRule"/>
</dbReference>
<feature type="binding site" evidence="11">
    <location>
        <position position="35"/>
    </location>
    <ligand>
        <name>substrate</name>
    </ligand>
</feature>
<dbReference type="OrthoDB" id="9808460at2"/>
<evidence type="ECO:0000256" key="8">
    <source>
        <dbReference type="ARBA" id="ARBA00022777"/>
    </source>
</evidence>
<dbReference type="EC" id="2.7.2.3" evidence="4 11"/>
<dbReference type="HAMAP" id="MF_00145">
    <property type="entry name" value="Phosphoglyc_kinase"/>
    <property type="match status" value="1"/>
</dbReference>
<dbReference type="FunFam" id="3.40.50.1260:FF:000007">
    <property type="entry name" value="Phosphoglycerate kinase"/>
    <property type="match status" value="1"/>
</dbReference>
<evidence type="ECO:0000256" key="6">
    <source>
        <dbReference type="ARBA" id="ARBA00022679"/>
    </source>
</evidence>
<dbReference type="EMBL" id="FNOV01000002">
    <property type="protein sequence ID" value="SDX68518.1"/>
    <property type="molecule type" value="Genomic_DNA"/>
</dbReference>
<organism evidence="15 16">
    <name type="scientific">Hymenobacter psychrophilus</name>
    <dbReference type="NCBI Taxonomy" id="651662"/>
    <lineage>
        <taxon>Bacteria</taxon>
        <taxon>Pseudomonadati</taxon>
        <taxon>Bacteroidota</taxon>
        <taxon>Cytophagia</taxon>
        <taxon>Cytophagales</taxon>
        <taxon>Hymenobacteraceae</taxon>
        <taxon>Hymenobacter</taxon>
    </lineage>
</organism>
<dbReference type="Gene3D" id="3.40.50.1260">
    <property type="entry name" value="Phosphoglycerate kinase, N-terminal domain"/>
    <property type="match status" value="2"/>
</dbReference>
<feature type="binding site" evidence="12">
    <location>
        <position position="148"/>
    </location>
    <ligand>
        <name>(2R)-3-phosphoglycerate</name>
        <dbReference type="ChEBI" id="CHEBI:58272"/>
    </ligand>
</feature>
<dbReference type="STRING" id="651662.SAMN04488069_102447"/>
<dbReference type="GO" id="GO:0006094">
    <property type="term" value="P:gluconeogenesis"/>
    <property type="evidence" value="ECO:0007669"/>
    <property type="project" value="TreeGrafter"/>
</dbReference>
<dbReference type="InterPro" id="IPR001576">
    <property type="entry name" value="Phosphoglycerate_kinase"/>
</dbReference>
<keyword evidence="10 11" id="KW-0324">Glycolysis</keyword>
<dbReference type="RefSeq" id="WP_092738281.1">
    <property type="nucleotide sequence ID" value="NZ_FNOV01000002.1"/>
</dbReference>
<dbReference type="PRINTS" id="PR00477">
    <property type="entry name" value="PHGLYCKINASE"/>
</dbReference>
<feature type="binding site" evidence="11">
    <location>
        <position position="115"/>
    </location>
    <ligand>
        <name>substrate</name>
    </ligand>
</feature>
<keyword evidence="7 11" id="KW-0547">Nucleotide-binding</keyword>
<comment type="catalytic activity">
    <reaction evidence="1 11 14">
        <text>(2R)-3-phosphoglycerate + ATP = (2R)-3-phospho-glyceroyl phosphate + ADP</text>
        <dbReference type="Rhea" id="RHEA:14801"/>
        <dbReference type="ChEBI" id="CHEBI:30616"/>
        <dbReference type="ChEBI" id="CHEBI:57604"/>
        <dbReference type="ChEBI" id="CHEBI:58272"/>
        <dbReference type="ChEBI" id="CHEBI:456216"/>
        <dbReference type="EC" id="2.7.2.3"/>
    </reaction>
</comment>
<evidence type="ECO:0000256" key="12">
    <source>
        <dbReference type="PIRSR" id="PIRSR000724-1"/>
    </source>
</evidence>
<dbReference type="SUPFAM" id="SSF53748">
    <property type="entry name" value="Phosphoglycerate kinase"/>
    <property type="match status" value="1"/>
</dbReference>
<feature type="binding site" evidence="11 13">
    <location>
        <position position="201"/>
    </location>
    <ligand>
        <name>ATP</name>
        <dbReference type="ChEBI" id="CHEBI:30616"/>
    </ligand>
</feature>
<gene>
    <name evidence="11" type="primary">pgk</name>
    <name evidence="15" type="ORF">SAMN04488069_102447</name>
</gene>
<dbReference type="AlphaFoldDB" id="A0A1H3DQZ2"/>
<feature type="binding site" evidence="11 13">
    <location>
        <position position="323"/>
    </location>
    <ligand>
        <name>ATP</name>
        <dbReference type="ChEBI" id="CHEBI:30616"/>
    </ligand>
</feature>
<evidence type="ECO:0000313" key="16">
    <source>
        <dbReference type="Proteomes" id="UP000199249"/>
    </source>
</evidence>